<evidence type="ECO:0000256" key="10">
    <source>
        <dbReference type="ARBA" id="ARBA00022964"/>
    </source>
</evidence>
<dbReference type="InterPro" id="IPR037523">
    <property type="entry name" value="VOC_core"/>
</dbReference>
<proteinExistence type="inferred from homology"/>
<dbReference type="Pfam" id="PF22247">
    <property type="entry name" value="Diox-like_N"/>
    <property type="match status" value="1"/>
</dbReference>
<comment type="catalytic activity">
    <reaction evidence="1">
        <text>catechol + O2 = (2Z,4E)-2-hydroxy-6-oxohexa-2,4-dienoate + H(+)</text>
        <dbReference type="Rhea" id="RHEA:17337"/>
        <dbReference type="ChEBI" id="CHEBI:15378"/>
        <dbReference type="ChEBI" id="CHEBI:15379"/>
        <dbReference type="ChEBI" id="CHEBI:18135"/>
        <dbReference type="ChEBI" id="CHEBI:71198"/>
        <dbReference type="EC" id="1.13.11.2"/>
    </reaction>
</comment>
<dbReference type="EC" id="1.13.11.2" evidence="5"/>
<keyword evidence="10 15" id="KW-0223">Dioxygenase</keyword>
<gene>
    <name evidence="17" type="ORF">E4P82_03230</name>
</gene>
<evidence type="ECO:0000256" key="2">
    <source>
        <dbReference type="ARBA" id="ARBA00001954"/>
    </source>
</evidence>
<comment type="similarity">
    <text evidence="3 15">Belongs to the extradiol ring-cleavage dioxygenase family.</text>
</comment>
<keyword evidence="8" id="KW-0677">Repeat</keyword>
<keyword evidence="7" id="KW-0479">Metal-binding</keyword>
<evidence type="ECO:0000256" key="6">
    <source>
        <dbReference type="ARBA" id="ARBA00022190"/>
    </source>
</evidence>
<dbReference type="Pfam" id="PF00903">
    <property type="entry name" value="Glyoxalase"/>
    <property type="match status" value="1"/>
</dbReference>
<evidence type="ECO:0000259" key="16">
    <source>
        <dbReference type="PROSITE" id="PS51819"/>
    </source>
</evidence>
<evidence type="ECO:0000256" key="8">
    <source>
        <dbReference type="ARBA" id="ARBA00022737"/>
    </source>
</evidence>
<evidence type="ECO:0000256" key="9">
    <source>
        <dbReference type="ARBA" id="ARBA00022797"/>
    </source>
</evidence>
<evidence type="ECO:0000256" key="15">
    <source>
        <dbReference type="RuleBase" id="RU000683"/>
    </source>
</evidence>
<dbReference type="SUPFAM" id="SSF54593">
    <property type="entry name" value="Glyoxalase/Bleomycin resistance protein/Dihydroxybiphenyl dioxygenase"/>
    <property type="match status" value="1"/>
</dbReference>
<evidence type="ECO:0000256" key="7">
    <source>
        <dbReference type="ARBA" id="ARBA00022723"/>
    </source>
</evidence>
<dbReference type="InterPro" id="IPR004360">
    <property type="entry name" value="Glyas_Fos-R_dOase_dom"/>
</dbReference>
<dbReference type="PROSITE" id="PS51819">
    <property type="entry name" value="VOC"/>
    <property type="match status" value="2"/>
</dbReference>
<comment type="cofactor">
    <cofactor evidence="2 15">
        <name>Fe(2+)</name>
        <dbReference type="ChEBI" id="CHEBI:29033"/>
    </cofactor>
</comment>
<evidence type="ECO:0000256" key="4">
    <source>
        <dbReference type="ARBA" id="ARBA00011881"/>
    </source>
</evidence>
<comment type="caution">
    <text evidence="17">The sequence shown here is derived from an EMBL/GenBank/DDBJ whole genome shotgun (WGS) entry which is preliminary data.</text>
</comment>
<accession>A0ABX1TG01</accession>
<keyword evidence="18" id="KW-1185">Reference proteome</keyword>
<dbReference type="PROSITE" id="PS00082">
    <property type="entry name" value="EXTRADIOL_DIOXYGENAS"/>
    <property type="match status" value="1"/>
</dbReference>
<dbReference type="InterPro" id="IPR000486">
    <property type="entry name" value="Xdiol_ring_cleave_dOase_1/2"/>
</dbReference>
<dbReference type="GO" id="GO:0018577">
    <property type="term" value="F:catechol 2,3-dioxygenase activity"/>
    <property type="evidence" value="ECO:0007669"/>
    <property type="project" value="UniProtKB-EC"/>
</dbReference>
<dbReference type="Gene3D" id="3.10.180.10">
    <property type="entry name" value="2,3-Dihydroxybiphenyl 1,2-Dioxygenase, domain 1"/>
    <property type="match status" value="2"/>
</dbReference>
<comment type="subunit">
    <text evidence="4">Homotetramer.</text>
</comment>
<name>A0ABX1TG01_9GAMM</name>
<feature type="domain" description="VOC" evidence="16">
    <location>
        <begin position="8"/>
        <end position="123"/>
    </location>
</feature>
<dbReference type="InterPro" id="IPR054560">
    <property type="entry name" value="XylE-like_N"/>
</dbReference>
<evidence type="ECO:0000313" key="18">
    <source>
        <dbReference type="Proteomes" id="UP000760480"/>
    </source>
</evidence>
<dbReference type="InterPro" id="IPR017624">
    <property type="entry name" value="Catechol_2-3_dOase"/>
</dbReference>
<evidence type="ECO:0000256" key="1">
    <source>
        <dbReference type="ARBA" id="ARBA00000163"/>
    </source>
</evidence>
<dbReference type="EMBL" id="SPMZ01000010">
    <property type="protein sequence ID" value="NMQ18293.1"/>
    <property type="molecule type" value="Genomic_DNA"/>
</dbReference>
<organism evidence="17 18">
    <name type="scientific">Candidatus Competibacter phosphatis</name>
    <dbReference type="NCBI Taxonomy" id="221280"/>
    <lineage>
        <taxon>Bacteria</taxon>
        <taxon>Pseudomonadati</taxon>
        <taxon>Pseudomonadota</taxon>
        <taxon>Gammaproteobacteria</taxon>
        <taxon>Candidatus Competibacteraceae</taxon>
        <taxon>Candidatus Competibacter</taxon>
    </lineage>
</organism>
<protein>
    <recommendedName>
        <fullName evidence="6">Metapyrocatechase</fullName>
        <ecNumber evidence="5">1.13.11.2</ecNumber>
    </recommendedName>
    <alternativeName>
        <fullName evidence="14">CatO2ase</fullName>
    </alternativeName>
    <alternativeName>
        <fullName evidence="13">Catechol 2,3-dioxygenase</fullName>
    </alternativeName>
</protein>
<dbReference type="Proteomes" id="UP000760480">
    <property type="component" value="Unassembled WGS sequence"/>
</dbReference>
<evidence type="ECO:0000313" key="17">
    <source>
        <dbReference type="EMBL" id="NMQ18293.1"/>
    </source>
</evidence>
<dbReference type="RefSeq" id="WP_169247554.1">
    <property type="nucleotide sequence ID" value="NZ_SPMZ01000010.1"/>
</dbReference>
<keyword evidence="11 15" id="KW-0560">Oxidoreductase</keyword>
<dbReference type="NCBIfam" id="TIGR03211">
    <property type="entry name" value="catechol_2_3"/>
    <property type="match status" value="1"/>
</dbReference>
<sequence length="306" mass="34723">MAIKGVLRPGFIQIRVLDMGEALVHYLDRIGLHQVSREADGRVYLKGWDEFDHHSIILREADSPGVDLMAFRVMDDAALTEFEMRVKDWGLSVEQVPAGEQPGVGRRIGFEIPSGHRIELYAEIARAEHHPPIVNPDVWHDLPHGMGATRFDHALLYGPHVDQVMHFFVEALDFSLAEQVMMPDGLLAIWLSCGNKAHDIAFVKHPEPGKLHHISFFLESWHDVGRAADIIARYNISLDIGPTRHGITRGQTIYFFDPSGNRNEVFAGGYTYYPDNPTRTWNEQELGKAIFYYEKALNERFLGVVT</sequence>
<dbReference type="CDD" id="cd07243">
    <property type="entry name" value="2_3_CTD_C"/>
    <property type="match status" value="1"/>
</dbReference>
<evidence type="ECO:0000256" key="13">
    <source>
        <dbReference type="ARBA" id="ARBA00030369"/>
    </source>
</evidence>
<evidence type="ECO:0000256" key="5">
    <source>
        <dbReference type="ARBA" id="ARBA00013117"/>
    </source>
</evidence>
<evidence type="ECO:0000256" key="3">
    <source>
        <dbReference type="ARBA" id="ARBA00008784"/>
    </source>
</evidence>
<keyword evidence="12 15" id="KW-0408">Iron</keyword>
<dbReference type="InterPro" id="IPR029068">
    <property type="entry name" value="Glyas_Bleomycin-R_OHBP_Dase"/>
</dbReference>
<evidence type="ECO:0000256" key="12">
    <source>
        <dbReference type="ARBA" id="ARBA00023004"/>
    </source>
</evidence>
<feature type="domain" description="VOC" evidence="16">
    <location>
        <begin position="150"/>
        <end position="268"/>
    </location>
</feature>
<reference evidence="17 18" key="1">
    <citation type="submission" date="2019-03" db="EMBL/GenBank/DDBJ databases">
        <title>Metabolic reconstructions from genomes of highly enriched 'Candidatus Accumulibacter' and 'Candidatus Competibacter' bioreactor populations.</title>
        <authorList>
            <person name="Annavajhala M.K."/>
            <person name="Welles L."/>
            <person name="Abbas B."/>
            <person name="Sorokin D."/>
            <person name="Park H."/>
            <person name="Van Loosdrecht M."/>
            <person name="Chandran K."/>
        </authorList>
    </citation>
    <scope>NUCLEOTIDE SEQUENCE [LARGE SCALE GENOMIC DNA]</scope>
    <source>
        <strain evidence="17 18">SBR_G</strain>
    </source>
</reference>
<evidence type="ECO:0000256" key="11">
    <source>
        <dbReference type="ARBA" id="ARBA00023002"/>
    </source>
</evidence>
<evidence type="ECO:0000256" key="14">
    <source>
        <dbReference type="ARBA" id="ARBA00031146"/>
    </source>
</evidence>
<keyword evidence="9 15" id="KW-0058">Aromatic hydrocarbons catabolism</keyword>